<accession>A0A7X2MYH7</accession>
<dbReference type="EMBL" id="VULX01000010">
    <property type="protein sequence ID" value="MSR91447.1"/>
    <property type="molecule type" value="Genomic_DNA"/>
</dbReference>
<dbReference type="RefSeq" id="WP_328598669.1">
    <property type="nucleotide sequence ID" value="NZ_VULX01000010.1"/>
</dbReference>
<dbReference type="Proteomes" id="UP000460287">
    <property type="component" value="Unassembled WGS sequence"/>
</dbReference>
<evidence type="ECO:0000259" key="1">
    <source>
        <dbReference type="PROSITE" id="PS50994"/>
    </source>
</evidence>
<dbReference type="GO" id="GO:0015074">
    <property type="term" value="P:DNA integration"/>
    <property type="evidence" value="ECO:0007669"/>
    <property type="project" value="InterPro"/>
</dbReference>
<dbReference type="Pfam" id="PF00665">
    <property type="entry name" value="rve"/>
    <property type="match status" value="1"/>
</dbReference>
<dbReference type="Gene3D" id="3.30.420.10">
    <property type="entry name" value="Ribonuclease H-like superfamily/Ribonuclease H"/>
    <property type="match status" value="1"/>
</dbReference>
<evidence type="ECO:0000313" key="2">
    <source>
        <dbReference type="EMBL" id="MSR91447.1"/>
    </source>
</evidence>
<reference evidence="2 3" key="1">
    <citation type="submission" date="2019-08" db="EMBL/GenBank/DDBJ databases">
        <title>In-depth cultivation of the pig gut microbiome towards novel bacterial diversity and tailored functional studies.</title>
        <authorList>
            <person name="Wylensek D."/>
            <person name="Hitch T.C.A."/>
            <person name="Clavel T."/>
        </authorList>
    </citation>
    <scope>NUCLEOTIDE SEQUENCE [LARGE SCALE GENOMIC DNA]</scope>
    <source>
        <strain evidence="2 3">WCA-383-APC-5B</strain>
    </source>
</reference>
<evidence type="ECO:0000313" key="3">
    <source>
        <dbReference type="Proteomes" id="UP000460287"/>
    </source>
</evidence>
<dbReference type="InterPro" id="IPR048020">
    <property type="entry name" value="Transpos_IS3"/>
</dbReference>
<protein>
    <submittedName>
        <fullName evidence="2">IS3 family transposase</fullName>
    </submittedName>
</protein>
<dbReference type="PANTHER" id="PTHR46889:SF7">
    <property type="entry name" value="TRANSPOSASE FOR INSERTION SEQUENCE ELEMENT IS904"/>
    <property type="match status" value="1"/>
</dbReference>
<name>A0A7X2MYH7_9CLOT</name>
<proteinExistence type="predicted"/>
<feature type="domain" description="Integrase catalytic" evidence="1">
    <location>
        <begin position="5"/>
        <end position="171"/>
    </location>
</feature>
<dbReference type="InterPro" id="IPR001584">
    <property type="entry name" value="Integrase_cat-core"/>
</dbReference>
<dbReference type="PANTHER" id="PTHR46889">
    <property type="entry name" value="TRANSPOSASE INSF FOR INSERTION SEQUENCE IS3B-RELATED"/>
    <property type="match status" value="1"/>
</dbReference>
<dbReference type="SUPFAM" id="SSF53098">
    <property type="entry name" value="Ribonuclease H-like"/>
    <property type="match status" value="1"/>
</dbReference>
<dbReference type="InterPro" id="IPR050900">
    <property type="entry name" value="Transposase_IS3/IS150/IS904"/>
</dbReference>
<dbReference type="AlphaFoldDB" id="A0A7X2MYH7"/>
<keyword evidence="3" id="KW-1185">Reference proteome</keyword>
<sequence>MKGDFSAETINKKWLTDITYIYTQNEGWCYLASVFDCCSAKIVGWYMSKTIDAELAVQAVKNAISNQNPDTKELIIHSDLGSQYTSNKFEQYLADLSIKHSYSKKGYPYDNALMEAFHSCFKKEDERMNKYADFDDARISTFQYIESWYNRKRIHSRIGYMTPQDYEDFIVKKSA</sequence>
<dbReference type="NCBIfam" id="NF033516">
    <property type="entry name" value="transpos_IS3"/>
    <property type="match status" value="1"/>
</dbReference>
<dbReference type="GO" id="GO:0003676">
    <property type="term" value="F:nucleic acid binding"/>
    <property type="evidence" value="ECO:0007669"/>
    <property type="project" value="InterPro"/>
</dbReference>
<dbReference type="Pfam" id="PF13333">
    <property type="entry name" value="rve_2"/>
    <property type="match status" value="1"/>
</dbReference>
<organism evidence="2 3">
    <name type="scientific">Inconstantimicrobium porci</name>
    <dbReference type="NCBI Taxonomy" id="2652291"/>
    <lineage>
        <taxon>Bacteria</taxon>
        <taxon>Bacillati</taxon>
        <taxon>Bacillota</taxon>
        <taxon>Clostridia</taxon>
        <taxon>Eubacteriales</taxon>
        <taxon>Clostridiaceae</taxon>
        <taxon>Inconstantimicrobium</taxon>
    </lineage>
</organism>
<dbReference type="InterPro" id="IPR036397">
    <property type="entry name" value="RNaseH_sf"/>
</dbReference>
<gene>
    <name evidence="2" type="ORF">FYJ33_08485</name>
</gene>
<dbReference type="PROSITE" id="PS50994">
    <property type="entry name" value="INTEGRASE"/>
    <property type="match status" value="1"/>
</dbReference>
<dbReference type="InterPro" id="IPR012337">
    <property type="entry name" value="RNaseH-like_sf"/>
</dbReference>
<comment type="caution">
    <text evidence="2">The sequence shown here is derived from an EMBL/GenBank/DDBJ whole genome shotgun (WGS) entry which is preliminary data.</text>
</comment>